<dbReference type="EMBL" id="MDYQ01000094">
    <property type="protein sequence ID" value="PRP82825.1"/>
    <property type="molecule type" value="Genomic_DNA"/>
</dbReference>
<sequence length="310" mass="35171">MFQPAGEEGLPNGSCFFPNTPVYCFSATRSISLSIDFCGGGRESNEQLDAKGTANCPWQRLRPFLTETSHIKEKWISVHRRTPTSNTFTLPLFGRDPSNRYTLLSYRASPISDCLVAYYSLDDYPFVSFSEMEDQKNIDSNGCIHKLSSIVEALLEFTSLEEGNKETVKAAIEQTQAVEKVDLNRDGFGPLNFHVDQWLLYEIRAIMARERMCVKTFNLDTTKPYNGFPKMGTEDLWWHRNDFLLTMSILVVKWSKHSSTAAMGRSTYRTSSQTSNSTTEAELYQLSLSQHPTNTLVSADSQRGRIAMMR</sequence>
<reference evidence="1 2" key="1">
    <citation type="journal article" date="2018" name="Genome Biol. Evol.">
        <title>Multiple Roots of Fruiting Body Formation in Amoebozoa.</title>
        <authorList>
            <person name="Hillmann F."/>
            <person name="Forbes G."/>
            <person name="Novohradska S."/>
            <person name="Ferling I."/>
            <person name="Riege K."/>
            <person name="Groth M."/>
            <person name="Westermann M."/>
            <person name="Marz M."/>
            <person name="Spaller T."/>
            <person name="Winckler T."/>
            <person name="Schaap P."/>
            <person name="Glockner G."/>
        </authorList>
    </citation>
    <scope>NUCLEOTIDE SEQUENCE [LARGE SCALE GENOMIC DNA]</scope>
    <source>
        <strain evidence="1 2">Jena</strain>
    </source>
</reference>
<evidence type="ECO:0000313" key="2">
    <source>
        <dbReference type="Proteomes" id="UP000241769"/>
    </source>
</evidence>
<comment type="caution">
    <text evidence="1">The sequence shown here is derived from an EMBL/GenBank/DDBJ whole genome shotgun (WGS) entry which is preliminary data.</text>
</comment>
<keyword evidence="2" id="KW-1185">Reference proteome</keyword>
<proteinExistence type="predicted"/>
<gene>
    <name evidence="1" type="ORF">PROFUN_04688</name>
</gene>
<organism evidence="1 2">
    <name type="scientific">Planoprotostelium fungivorum</name>
    <dbReference type="NCBI Taxonomy" id="1890364"/>
    <lineage>
        <taxon>Eukaryota</taxon>
        <taxon>Amoebozoa</taxon>
        <taxon>Evosea</taxon>
        <taxon>Variosea</taxon>
        <taxon>Cavosteliida</taxon>
        <taxon>Cavosteliaceae</taxon>
        <taxon>Planoprotostelium</taxon>
    </lineage>
</organism>
<dbReference type="AlphaFoldDB" id="A0A2P6NFW8"/>
<evidence type="ECO:0000313" key="1">
    <source>
        <dbReference type="EMBL" id="PRP82825.1"/>
    </source>
</evidence>
<name>A0A2P6NFW8_9EUKA</name>
<protein>
    <submittedName>
        <fullName evidence="1">Uncharacterized protein</fullName>
    </submittedName>
</protein>
<dbReference type="Proteomes" id="UP000241769">
    <property type="component" value="Unassembled WGS sequence"/>
</dbReference>
<dbReference type="InParanoid" id="A0A2P6NFW8"/>
<accession>A0A2P6NFW8</accession>